<evidence type="ECO:0000256" key="5">
    <source>
        <dbReference type="ARBA" id="ARBA00022989"/>
    </source>
</evidence>
<feature type="transmembrane region" description="Helical" evidence="8">
    <location>
        <begin position="88"/>
        <end position="107"/>
    </location>
</feature>
<dbReference type="AlphaFoldDB" id="A0A2T7NV36"/>
<dbReference type="STRING" id="400727.A0A2T7NV36"/>
<dbReference type="GO" id="GO:0140359">
    <property type="term" value="F:ABC-type transporter activity"/>
    <property type="evidence" value="ECO:0007669"/>
    <property type="project" value="InterPro"/>
</dbReference>
<protein>
    <recommendedName>
        <fullName evidence="13">ABC transporter domain-containing protein</fullName>
    </recommendedName>
</protein>
<accession>A0A2T7NV36</accession>
<evidence type="ECO:0008006" key="13">
    <source>
        <dbReference type="Google" id="ProtNLM"/>
    </source>
</evidence>
<evidence type="ECO:0000256" key="6">
    <source>
        <dbReference type="ARBA" id="ARBA00023136"/>
    </source>
</evidence>
<feature type="transmembrane region" description="Helical" evidence="8">
    <location>
        <begin position="271"/>
        <end position="293"/>
    </location>
</feature>
<feature type="transmembrane region" description="Helical" evidence="8">
    <location>
        <begin position="313"/>
        <end position="335"/>
    </location>
</feature>
<dbReference type="InterPro" id="IPR003439">
    <property type="entry name" value="ABC_transporter-like_ATP-bd"/>
</dbReference>
<keyword evidence="5 8" id="KW-1133">Transmembrane helix</keyword>
<keyword evidence="6 8" id="KW-0472">Membrane</keyword>
<dbReference type="PANTHER" id="PTHR19229">
    <property type="entry name" value="ATP-BINDING CASSETTE TRANSPORTER SUBFAMILY A ABCA"/>
    <property type="match status" value="1"/>
</dbReference>
<feature type="domain" description="ABC-2 type transporter transmembrane" evidence="10">
    <location>
        <begin position="91"/>
        <end position="489"/>
    </location>
</feature>
<proteinExistence type="predicted"/>
<dbReference type="InterPro" id="IPR026082">
    <property type="entry name" value="ABCA"/>
</dbReference>
<reference evidence="11 12" key="1">
    <citation type="submission" date="2018-04" db="EMBL/GenBank/DDBJ databases">
        <title>The genome of golden apple snail Pomacea canaliculata provides insight into stress tolerance and invasive adaptation.</title>
        <authorList>
            <person name="Liu C."/>
            <person name="Liu B."/>
            <person name="Ren Y."/>
            <person name="Zhang Y."/>
            <person name="Wang H."/>
            <person name="Li S."/>
            <person name="Jiang F."/>
            <person name="Yin L."/>
            <person name="Zhang G."/>
            <person name="Qian W."/>
            <person name="Fan W."/>
        </authorList>
    </citation>
    <scope>NUCLEOTIDE SEQUENCE [LARGE SCALE GENOMIC DNA]</scope>
    <source>
        <strain evidence="11">SZHN2017</strain>
        <tissue evidence="11">Muscle</tissue>
    </source>
</reference>
<feature type="transmembrane region" description="Helical" evidence="8">
    <location>
        <begin position="470"/>
        <end position="490"/>
    </location>
</feature>
<dbReference type="GO" id="GO:0005319">
    <property type="term" value="F:lipid transporter activity"/>
    <property type="evidence" value="ECO:0007669"/>
    <property type="project" value="TreeGrafter"/>
</dbReference>
<gene>
    <name evidence="11" type="ORF">C0Q70_15511</name>
</gene>
<evidence type="ECO:0000259" key="10">
    <source>
        <dbReference type="Pfam" id="PF12698"/>
    </source>
</evidence>
<feature type="region of interest" description="Disordered" evidence="7">
    <location>
        <begin position="1"/>
        <end position="30"/>
    </location>
</feature>
<keyword evidence="3 8" id="KW-0812">Transmembrane</keyword>
<evidence type="ECO:0000313" key="12">
    <source>
        <dbReference type="Proteomes" id="UP000245119"/>
    </source>
</evidence>
<organism evidence="11 12">
    <name type="scientific">Pomacea canaliculata</name>
    <name type="common">Golden apple snail</name>
    <dbReference type="NCBI Taxonomy" id="400727"/>
    <lineage>
        <taxon>Eukaryota</taxon>
        <taxon>Metazoa</taxon>
        <taxon>Spiralia</taxon>
        <taxon>Lophotrochozoa</taxon>
        <taxon>Mollusca</taxon>
        <taxon>Gastropoda</taxon>
        <taxon>Caenogastropoda</taxon>
        <taxon>Architaenioglossa</taxon>
        <taxon>Ampullarioidea</taxon>
        <taxon>Ampullariidae</taxon>
        <taxon>Pomacea</taxon>
    </lineage>
</organism>
<keyword evidence="12" id="KW-1185">Reference proteome</keyword>
<evidence type="ECO:0000259" key="9">
    <source>
        <dbReference type="Pfam" id="PF00005"/>
    </source>
</evidence>
<dbReference type="PANTHER" id="PTHR19229:SF36">
    <property type="entry name" value="ATP-BINDING CASSETTE SUB-FAMILY A MEMBER 2"/>
    <property type="match status" value="1"/>
</dbReference>
<evidence type="ECO:0000256" key="7">
    <source>
        <dbReference type="SAM" id="MobiDB-lite"/>
    </source>
</evidence>
<evidence type="ECO:0000256" key="1">
    <source>
        <dbReference type="ARBA" id="ARBA00004141"/>
    </source>
</evidence>
<dbReference type="SUPFAM" id="SSF52540">
    <property type="entry name" value="P-loop containing nucleoside triphosphate hydrolases"/>
    <property type="match status" value="1"/>
</dbReference>
<evidence type="ECO:0000256" key="8">
    <source>
        <dbReference type="SAM" id="Phobius"/>
    </source>
</evidence>
<comment type="caution">
    <text evidence="11">The sequence shown here is derived from an EMBL/GenBank/DDBJ whole genome shotgun (WGS) entry which is preliminary data.</text>
</comment>
<dbReference type="Gene3D" id="3.40.50.300">
    <property type="entry name" value="P-loop containing nucleotide triphosphate hydrolases"/>
    <property type="match status" value="1"/>
</dbReference>
<dbReference type="OrthoDB" id="6512918at2759"/>
<dbReference type="Pfam" id="PF00005">
    <property type="entry name" value="ABC_tran"/>
    <property type="match status" value="1"/>
</dbReference>
<sequence length="623" mass="69085">MSQGTVKVGETEDEEDQINGNEQDGFTNHSFSRDGEVIGRSRNGDLDFHPTLSSTDHQLHKDDGWRLQWSRFKGMFVKKVLISWRHRVISIVQLLLPVLFTIFALLIDVTSSFNTSNKELSFDLSPFGSTRIPVCNGSNPSGITELAAQQYMNQFSNSQRFDMASFNGSSYNNFSEYIVNRANDLTLTIYKKEMIVGALFETSAATGINATAYYNSQPYHALPISVSLLLNGLARTFFGASYSISTSMLPFPKDLESEAKSQNSMDSTQGFMVGFCISFGMSFLTSSFVYFLVGSKHLQVVSGVSPTMFWLATLVWDYINYLLVCFAMLIVFAAFQTTAYVADDRLGLVLLVLLVYGLAILPSSMSSATCIVTTILVWILTVFVSDAKSASAAFEWIFLIFFPNYSLTKSFMDIYSNYGALTFCNKLQYTTMCPNPKVPQHPCCKAYGKCPPGACRDFSENFLAWESPGAGRFIFFLLLQGLFFMTLTLAKDYNLFQRLAAYVKQACTRRSNADVFDLSMEYTNGSPMSSSDDLGEDSDVARERQRINNSSQHELAKTDSLLTQESVQGSSVHKTSRFTAVNHVCVGVPENECFGLLGQNGAGKTTTFKMLTGDVPCPVARPG</sequence>
<evidence type="ECO:0000256" key="4">
    <source>
        <dbReference type="ARBA" id="ARBA00022737"/>
    </source>
</evidence>
<dbReference type="Proteomes" id="UP000245119">
    <property type="component" value="Linkage Group LG9"/>
</dbReference>
<evidence type="ECO:0000256" key="2">
    <source>
        <dbReference type="ARBA" id="ARBA00022448"/>
    </source>
</evidence>
<dbReference type="GO" id="GO:0016887">
    <property type="term" value="F:ATP hydrolysis activity"/>
    <property type="evidence" value="ECO:0007669"/>
    <property type="project" value="InterPro"/>
</dbReference>
<dbReference type="InterPro" id="IPR013525">
    <property type="entry name" value="ABC2_TM"/>
</dbReference>
<dbReference type="GO" id="GO:0005524">
    <property type="term" value="F:ATP binding"/>
    <property type="evidence" value="ECO:0007669"/>
    <property type="project" value="InterPro"/>
</dbReference>
<evidence type="ECO:0000256" key="3">
    <source>
        <dbReference type="ARBA" id="ARBA00022692"/>
    </source>
</evidence>
<dbReference type="Pfam" id="PF12698">
    <property type="entry name" value="ABC2_membrane_3"/>
    <property type="match status" value="1"/>
</dbReference>
<name>A0A2T7NV36_POMCA</name>
<comment type="subcellular location">
    <subcellularLocation>
        <location evidence="1">Membrane</location>
        <topology evidence="1">Multi-pass membrane protein</topology>
    </subcellularLocation>
</comment>
<keyword evidence="2" id="KW-0813">Transport</keyword>
<dbReference type="EMBL" id="PZQS01000009">
    <property type="protein sequence ID" value="PVD25014.1"/>
    <property type="molecule type" value="Genomic_DNA"/>
</dbReference>
<evidence type="ECO:0000313" key="11">
    <source>
        <dbReference type="EMBL" id="PVD25014.1"/>
    </source>
</evidence>
<dbReference type="InterPro" id="IPR027417">
    <property type="entry name" value="P-loop_NTPase"/>
</dbReference>
<dbReference type="GO" id="GO:0016020">
    <property type="term" value="C:membrane"/>
    <property type="evidence" value="ECO:0007669"/>
    <property type="project" value="UniProtKB-SubCell"/>
</dbReference>
<feature type="domain" description="ABC transporter" evidence="9">
    <location>
        <begin position="582"/>
        <end position="615"/>
    </location>
</feature>
<feature type="compositionally biased region" description="Polar residues" evidence="7">
    <location>
        <begin position="18"/>
        <end position="30"/>
    </location>
</feature>
<keyword evidence="4" id="KW-0677">Repeat</keyword>
<feature type="transmembrane region" description="Helical" evidence="8">
    <location>
        <begin position="347"/>
        <end position="380"/>
    </location>
</feature>